<evidence type="ECO:0000313" key="2">
    <source>
        <dbReference type="Proteomes" id="UP000199451"/>
    </source>
</evidence>
<dbReference type="InterPro" id="IPR049703">
    <property type="entry name" value="HVO_2901-like"/>
</dbReference>
<dbReference type="RefSeq" id="WP_089695743.1">
    <property type="nucleotide sequence ID" value="NZ_FNHL01000002.1"/>
</dbReference>
<keyword evidence="2" id="KW-1185">Reference proteome</keyword>
<dbReference type="STRING" id="660521.SAMN04487949_1413"/>
<protein>
    <submittedName>
        <fullName evidence="1">Uncharacterized protein</fullName>
    </submittedName>
</protein>
<proteinExistence type="predicted"/>
<name>A0A1G9SLK8_9EURY</name>
<dbReference type="AlphaFoldDB" id="A0A1G9SLK8"/>
<dbReference type="EMBL" id="FNHL01000002">
    <property type="protein sequence ID" value="SDM36311.1"/>
    <property type="molecule type" value="Genomic_DNA"/>
</dbReference>
<reference evidence="2" key="1">
    <citation type="submission" date="2016-10" db="EMBL/GenBank/DDBJ databases">
        <authorList>
            <person name="Varghese N."/>
            <person name="Submissions S."/>
        </authorList>
    </citation>
    <scope>NUCLEOTIDE SEQUENCE [LARGE SCALE GENOMIC DNA]</scope>
    <source>
        <strain evidence="2">CGMCC 1.10119</strain>
    </source>
</reference>
<dbReference type="Proteomes" id="UP000199451">
    <property type="component" value="Unassembled WGS sequence"/>
</dbReference>
<gene>
    <name evidence="1" type="ORF">SAMN04487949_1413</name>
</gene>
<accession>A0A1G9SLK8</accession>
<dbReference type="OrthoDB" id="334705at2157"/>
<dbReference type="NCBIfam" id="NF041915">
    <property type="entry name" value="HVO_2901"/>
    <property type="match status" value="1"/>
</dbReference>
<organism evidence="1 2">
    <name type="scientific">Halogranum gelatinilyticum</name>
    <dbReference type="NCBI Taxonomy" id="660521"/>
    <lineage>
        <taxon>Archaea</taxon>
        <taxon>Methanobacteriati</taxon>
        <taxon>Methanobacteriota</taxon>
        <taxon>Stenosarchaea group</taxon>
        <taxon>Halobacteria</taxon>
        <taxon>Halobacteriales</taxon>
        <taxon>Haloferacaceae</taxon>
    </lineage>
</organism>
<sequence length="61" mass="6869">MPGVNLHRETKGRELLVCRKCGTRFPEGKATQDGWYYRCPEDGCDAEGIGEGLRRLRADEA</sequence>
<evidence type="ECO:0000313" key="1">
    <source>
        <dbReference type="EMBL" id="SDM36311.1"/>
    </source>
</evidence>